<dbReference type="PANTHER" id="PTHR11799">
    <property type="entry name" value="PARAOXONASE"/>
    <property type="match status" value="1"/>
</dbReference>
<dbReference type="Proteomes" id="UP000054516">
    <property type="component" value="Unassembled WGS sequence"/>
</dbReference>
<organism evidence="1">
    <name type="scientific">Rosellinia necatrix</name>
    <name type="common">White root-rot fungus</name>
    <dbReference type="NCBI Taxonomy" id="77044"/>
    <lineage>
        <taxon>Eukaryota</taxon>
        <taxon>Fungi</taxon>
        <taxon>Dikarya</taxon>
        <taxon>Ascomycota</taxon>
        <taxon>Pezizomycotina</taxon>
        <taxon>Sordariomycetes</taxon>
        <taxon>Xylariomycetidae</taxon>
        <taxon>Xylariales</taxon>
        <taxon>Xylariaceae</taxon>
        <taxon>Rosellinia</taxon>
    </lineage>
</organism>
<sequence>MAVFSYLIVTLVGVLGAWLYPPIRHFTTILGFRPFESTLNVHGTETRFIPDTVACEDLEYHAPSGMLYTACVGDLETARGWNPGAEALDRPDRPAYGSIMVIDPKTLKSQKLSLEGFEGPFATHGIALHTPPSEPGLVYIFAVNHLPNPRWTGSETGGWRAEEEKAASRVELFAHAVGSGAARHVRSIAHPLIRTPNDLLAVSPTEFLVTNDHRYRAGWRRLLEEFARAGRGWTDLIHVRLHDSDGDGDGDGEKDAAERGVDAAVALDSIPTNNGLGWGPDRQVVIGDAVGGHVYFASLPDEQRNGNRTMAVSHYFPVDCVVDNPTFFADPYAAATGRDYSGYLMPGLSDGLRFRAAFDDPAFEAPIPGQVWYLPAAAGRDAGAGVDVAAAHRLLFRDDGRAIRSVTTAVLVAIDPAANAGRREGWLFVTSVIGARMLATKIDFETALA</sequence>
<accession>A0A1W2TIK5</accession>
<evidence type="ECO:0000313" key="1">
    <source>
        <dbReference type="EMBL" id="GAP87998.1"/>
    </source>
</evidence>
<proteinExistence type="predicted"/>
<dbReference type="InterPro" id="IPR051288">
    <property type="entry name" value="Serum_paraoxonase/arylesterase"/>
</dbReference>
<dbReference type="OMA" id="NDHHYRE"/>
<dbReference type="EMBL" id="DF977477">
    <property type="protein sequence ID" value="GAP87998.1"/>
    <property type="molecule type" value="Genomic_DNA"/>
</dbReference>
<gene>
    <name evidence="1" type="ORF">SAMD00023353_3200370</name>
</gene>
<dbReference type="PANTHER" id="PTHR11799:SF12">
    <property type="entry name" value="PARAOXONASE-RELATED"/>
    <property type="match status" value="1"/>
</dbReference>
<dbReference type="OrthoDB" id="5307922at2759"/>
<reference evidence="1" key="1">
    <citation type="submission" date="2016-03" db="EMBL/GenBank/DDBJ databases">
        <title>Draft genome sequence of Rosellinia necatrix.</title>
        <authorList>
            <person name="Kanematsu S."/>
        </authorList>
    </citation>
    <scope>NUCLEOTIDE SEQUENCE [LARGE SCALE GENOMIC DNA]</scope>
    <source>
        <strain evidence="1">W97</strain>
    </source>
</reference>
<evidence type="ECO:0000313" key="2">
    <source>
        <dbReference type="Proteomes" id="UP000054516"/>
    </source>
</evidence>
<dbReference type="AlphaFoldDB" id="A0A1W2TIK5"/>
<dbReference type="InterPro" id="IPR011042">
    <property type="entry name" value="6-blade_b-propeller_TolB-like"/>
</dbReference>
<protein>
    <submittedName>
        <fullName evidence="1">Putative serum paraoxonase arylesterase 2</fullName>
    </submittedName>
</protein>
<dbReference type="Gene3D" id="2.120.10.30">
    <property type="entry name" value="TolB, C-terminal domain"/>
    <property type="match status" value="1"/>
</dbReference>
<keyword evidence="2" id="KW-1185">Reference proteome</keyword>
<name>A0A1W2TIK5_ROSNE</name>
<dbReference type="SUPFAM" id="SSF63829">
    <property type="entry name" value="Calcium-dependent phosphotriesterase"/>
    <property type="match status" value="1"/>
</dbReference>